<accession>A0A0D5NGK1</accession>
<dbReference type="InterPro" id="IPR028349">
    <property type="entry name" value="PafC-like"/>
</dbReference>
<dbReference type="InterPro" id="IPR013196">
    <property type="entry name" value="HTH_11"/>
</dbReference>
<reference evidence="4 5" key="1">
    <citation type="journal article" date="2015" name="J. Biotechnol.">
        <title>Complete genome sequence of Paenibacillus beijingensis 7188(T) (=DSM 24997(T)), a novel rhizobacterium from jujube garden soil.</title>
        <authorList>
            <person name="Kwak Y."/>
            <person name="Shin J.H."/>
        </authorList>
    </citation>
    <scope>NUCLEOTIDE SEQUENCE [LARGE SCALE GENOMIC DNA]</scope>
    <source>
        <strain evidence="4 5">DSM 24997</strain>
    </source>
</reference>
<dbReference type="OrthoDB" id="9815009at2"/>
<dbReference type="Proteomes" id="UP000032633">
    <property type="component" value="Chromosome"/>
</dbReference>
<dbReference type="PROSITE" id="PS52050">
    <property type="entry name" value="WYL"/>
    <property type="match status" value="1"/>
</dbReference>
<sequence length="313" mass="36295">MKLERLLAVTMLLLNRRRVSAQELAERFEVSLRTVYRDMEAINAAGIPVVSYTGAAGGYEIMEKYRVERQFLSYEELESIMIALRGVRSTLHERDIGMLLDKVGALAAKTERGSGQGERLMIDLDPWSGGEEQKALMRQLRGAADSLRLVKFRYTNGQGEEAVREVEPVGVVLKGYIWYLYAYCRLRGDYRIFRLSRVEQLTVLQATFERRSKELQHFDFRWGAQKKYDLVRLKLLFHPRAKARVYDYFDRDAIRLEPDGMLLVTSEQPDEPWLYGMLLGYGADVRVLGPEHVAREVRERAVEIVRNYDFTLP</sequence>
<evidence type="ECO:0000256" key="1">
    <source>
        <dbReference type="ARBA" id="ARBA00023015"/>
    </source>
</evidence>
<name>A0A0D5NGK1_9BACL</name>
<evidence type="ECO:0000256" key="2">
    <source>
        <dbReference type="ARBA" id="ARBA00023163"/>
    </source>
</evidence>
<proteinExistence type="predicted"/>
<dbReference type="RefSeq" id="WP_045669533.1">
    <property type="nucleotide sequence ID" value="NZ_CP011058.1"/>
</dbReference>
<dbReference type="AlphaFoldDB" id="A0A0D5NGK1"/>
<dbReference type="Gene3D" id="1.10.10.10">
    <property type="entry name" value="Winged helix-like DNA-binding domain superfamily/Winged helix DNA-binding domain"/>
    <property type="match status" value="1"/>
</dbReference>
<dbReference type="PATRIC" id="fig|1126833.4.peg.1133"/>
<dbReference type="Pfam" id="PF13280">
    <property type="entry name" value="WYL"/>
    <property type="match status" value="1"/>
</dbReference>
<dbReference type="InterPro" id="IPR036390">
    <property type="entry name" value="WH_DNA-bd_sf"/>
</dbReference>
<dbReference type="SUPFAM" id="SSF46785">
    <property type="entry name" value="Winged helix' DNA-binding domain"/>
    <property type="match status" value="1"/>
</dbReference>
<dbReference type="HOGENOM" id="CLU_041141_5_1_9"/>
<dbReference type="InterPro" id="IPR026881">
    <property type="entry name" value="WYL_dom"/>
</dbReference>
<gene>
    <name evidence="4" type="ORF">VN24_05115</name>
</gene>
<dbReference type="GO" id="GO:0003700">
    <property type="term" value="F:DNA-binding transcription factor activity"/>
    <property type="evidence" value="ECO:0007669"/>
    <property type="project" value="InterPro"/>
</dbReference>
<keyword evidence="2" id="KW-0804">Transcription</keyword>
<dbReference type="Pfam" id="PF08279">
    <property type="entry name" value="HTH_11"/>
    <property type="match status" value="1"/>
</dbReference>
<evidence type="ECO:0000259" key="3">
    <source>
        <dbReference type="PROSITE" id="PS51000"/>
    </source>
</evidence>
<organism evidence="4 5">
    <name type="scientific">Paenibacillus beijingensis</name>
    <dbReference type="NCBI Taxonomy" id="1126833"/>
    <lineage>
        <taxon>Bacteria</taxon>
        <taxon>Bacillati</taxon>
        <taxon>Bacillota</taxon>
        <taxon>Bacilli</taxon>
        <taxon>Bacillales</taxon>
        <taxon>Paenibacillaceae</taxon>
        <taxon>Paenibacillus</taxon>
    </lineage>
</organism>
<dbReference type="STRING" id="1126833.VN24_05115"/>
<keyword evidence="1" id="KW-0805">Transcription regulation</keyword>
<evidence type="ECO:0000313" key="4">
    <source>
        <dbReference type="EMBL" id="AJY74097.1"/>
    </source>
</evidence>
<dbReference type="InterPro" id="IPR036388">
    <property type="entry name" value="WH-like_DNA-bd_sf"/>
</dbReference>
<dbReference type="PANTHER" id="PTHR34580:SF1">
    <property type="entry name" value="PROTEIN PAFC"/>
    <property type="match status" value="1"/>
</dbReference>
<dbReference type="PROSITE" id="PS51000">
    <property type="entry name" value="HTH_DEOR_2"/>
    <property type="match status" value="1"/>
</dbReference>
<protein>
    <submittedName>
        <fullName evidence="4">DeoR faimly transcriptional regulator</fullName>
    </submittedName>
</protein>
<dbReference type="InterPro" id="IPR051534">
    <property type="entry name" value="CBASS_pafABC_assoc_protein"/>
</dbReference>
<dbReference type="KEGG" id="pbj:VN24_05115"/>
<dbReference type="Pfam" id="PF25583">
    <property type="entry name" value="WCX"/>
    <property type="match status" value="1"/>
</dbReference>
<reference evidence="5" key="2">
    <citation type="submission" date="2015-03" db="EMBL/GenBank/DDBJ databases">
        <title>Genome sequence of Paenibacillus beijingensis strain DSM 24997T.</title>
        <authorList>
            <person name="Kwak Y."/>
            <person name="Shin J.-H."/>
        </authorList>
    </citation>
    <scope>NUCLEOTIDE SEQUENCE [LARGE SCALE GENOMIC DNA]</scope>
    <source>
        <strain evidence="5">DSM 24997</strain>
    </source>
</reference>
<dbReference type="InterPro" id="IPR001034">
    <property type="entry name" value="DeoR_HTH"/>
</dbReference>
<dbReference type="PANTHER" id="PTHR34580">
    <property type="match status" value="1"/>
</dbReference>
<dbReference type="EMBL" id="CP011058">
    <property type="protein sequence ID" value="AJY74097.1"/>
    <property type="molecule type" value="Genomic_DNA"/>
</dbReference>
<evidence type="ECO:0000313" key="5">
    <source>
        <dbReference type="Proteomes" id="UP000032633"/>
    </source>
</evidence>
<feature type="domain" description="HTH deoR-type" evidence="3">
    <location>
        <begin position="2"/>
        <end position="57"/>
    </location>
</feature>
<keyword evidence="5" id="KW-1185">Reference proteome</keyword>
<dbReference type="PIRSF" id="PIRSF016838">
    <property type="entry name" value="PafC"/>
    <property type="match status" value="1"/>
</dbReference>
<dbReference type="InterPro" id="IPR057727">
    <property type="entry name" value="WCX_dom"/>
</dbReference>